<dbReference type="HOGENOM" id="CLU_3161689_0_0_9"/>
<protein>
    <submittedName>
        <fullName evidence="1">Uncharacterized protein</fullName>
    </submittedName>
</protein>
<dbReference type="EMBL" id="AGRJ01000101">
    <property type="protein sequence ID" value="EHO52460.1"/>
    <property type="molecule type" value="Genomic_DNA"/>
</dbReference>
<accession>H1LEH6</accession>
<gene>
    <name evidence="1" type="ORF">HMPREF9104_01002</name>
</gene>
<proteinExistence type="predicted"/>
<evidence type="ECO:0000313" key="1">
    <source>
        <dbReference type="EMBL" id="EHO52460.1"/>
    </source>
</evidence>
<name>H1LEH6_9LACO</name>
<dbReference type="STRING" id="797516.HMPREF9104_01002"/>
<dbReference type="AlphaFoldDB" id="H1LEH6"/>
<feature type="non-terminal residue" evidence="1">
    <location>
        <position position="1"/>
    </location>
</feature>
<sequence length="47" mass="5458">RQKLPHKHLGQKFQAREFLSKETYAPVSKRLAPHTLLGQLLQAETYV</sequence>
<evidence type="ECO:0000313" key="2">
    <source>
        <dbReference type="Proteomes" id="UP000005025"/>
    </source>
</evidence>
<organism evidence="1 2">
    <name type="scientific">Lentilactobacillus kisonensis F0435</name>
    <dbReference type="NCBI Taxonomy" id="797516"/>
    <lineage>
        <taxon>Bacteria</taxon>
        <taxon>Bacillati</taxon>
        <taxon>Bacillota</taxon>
        <taxon>Bacilli</taxon>
        <taxon>Lactobacillales</taxon>
        <taxon>Lactobacillaceae</taxon>
        <taxon>Lentilactobacillus</taxon>
    </lineage>
</organism>
<reference evidence="1 2" key="1">
    <citation type="submission" date="2011-09" db="EMBL/GenBank/DDBJ databases">
        <authorList>
            <person name="Weinstock G."/>
            <person name="Sodergren E."/>
            <person name="Clifton S."/>
            <person name="Fulton L."/>
            <person name="Fulton B."/>
            <person name="Courtney L."/>
            <person name="Fronick C."/>
            <person name="Harrison M."/>
            <person name="Strong C."/>
            <person name="Farmer C."/>
            <person name="Delahaunty K."/>
            <person name="Markovic C."/>
            <person name="Hall O."/>
            <person name="Minx P."/>
            <person name="Tomlinson C."/>
            <person name="Mitreva M."/>
            <person name="Hou S."/>
            <person name="Chen J."/>
            <person name="Wollam A."/>
            <person name="Pepin K.H."/>
            <person name="Johnson M."/>
            <person name="Bhonagiri V."/>
            <person name="Zhang X."/>
            <person name="Suruliraj S."/>
            <person name="Warren W."/>
            <person name="Chinwalla A."/>
            <person name="Mardis E.R."/>
            <person name="Wilson R.K."/>
        </authorList>
    </citation>
    <scope>NUCLEOTIDE SEQUENCE [LARGE SCALE GENOMIC DNA]</scope>
    <source>
        <strain evidence="1 2">F0435</strain>
    </source>
</reference>
<dbReference type="Proteomes" id="UP000005025">
    <property type="component" value="Unassembled WGS sequence"/>
</dbReference>
<comment type="caution">
    <text evidence="1">The sequence shown here is derived from an EMBL/GenBank/DDBJ whole genome shotgun (WGS) entry which is preliminary data.</text>
</comment>